<evidence type="ECO:0000256" key="2">
    <source>
        <dbReference type="ARBA" id="ARBA00022448"/>
    </source>
</evidence>
<evidence type="ECO:0000256" key="3">
    <source>
        <dbReference type="ARBA" id="ARBA00022475"/>
    </source>
</evidence>
<keyword evidence="5 9" id="KW-0812">Transmembrane</keyword>
<dbReference type="EMBL" id="RJKX01000011">
    <property type="protein sequence ID" value="ROQ01248.1"/>
    <property type="molecule type" value="Genomic_DNA"/>
</dbReference>
<feature type="transmembrane region" description="Helical" evidence="9">
    <location>
        <begin position="48"/>
        <end position="67"/>
    </location>
</feature>
<keyword evidence="6 9" id="KW-1133">Transmembrane helix</keyword>
<protein>
    <recommendedName>
        <fullName evidence="9">TRAP transporter small permease protein</fullName>
    </recommendedName>
</protein>
<dbReference type="GO" id="GO:0022857">
    <property type="term" value="F:transmembrane transporter activity"/>
    <property type="evidence" value="ECO:0007669"/>
    <property type="project" value="UniProtKB-UniRule"/>
</dbReference>
<feature type="transmembrane region" description="Helical" evidence="9">
    <location>
        <begin position="12"/>
        <end position="36"/>
    </location>
</feature>
<dbReference type="Pfam" id="PF04290">
    <property type="entry name" value="DctQ"/>
    <property type="match status" value="1"/>
</dbReference>
<dbReference type="Proteomes" id="UP000278222">
    <property type="component" value="Unassembled WGS sequence"/>
</dbReference>
<dbReference type="InterPro" id="IPR007387">
    <property type="entry name" value="TRAP_DctQ"/>
</dbReference>
<evidence type="ECO:0000256" key="4">
    <source>
        <dbReference type="ARBA" id="ARBA00022519"/>
    </source>
</evidence>
<proteinExistence type="inferred from homology"/>
<keyword evidence="12" id="KW-1185">Reference proteome</keyword>
<comment type="function">
    <text evidence="9">Part of the tripartite ATP-independent periplasmic (TRAP) transport system.</text>
</comment>
<reference evidence="11 12" key="1">
    <citation type="submission" date="2018-11" db="EMBL/GenBank/DDBJ databases">
        <title>Genomic Encyclopedia of Type Strains, Phase IV (KMG-IV): sequencing the most valuable type-strain genomes for metagenomic binning, comparative biology and taxonomic classification.</title>
        <authorList>
            <person name="Goeker M."/>
        </authorList>
    </citation>
    <scope>NUCLEOTIDE SEQUENCE [LARGE SCALE GENOMIC DNA]</scope>
    <source>
        <strain evidence="11 12">DSM 5900</strain>
    </source>
</reference>
<sequence>MFASADRAILGLNRGAMILALAAMSVIVFVNVMLRYLTSESIVWAEEVARYLMIWLTFLGIGPVMRIGGHIAIDNLQDALAPAVARTLRVIILAIVLASCLFLIWIGWRFAQRTMVQTTPVLEIPFGYVAAAIPVGGALAVWHLLAIARGFVTERKFEQVEDFDPAAAGSL</sequence>
<evidence type="ECO:0000256" key="7">
    <source>
        <dbReference type="ARBA" id="ARBA00023136"/>
    </source>
</evidence>
<evidence type="ECO:0000256" key="8">
    <source>
        <dbReference type="ARBA" id="ARBA00038436"/>
    </source>
</evidence>
<evidence type="ECO:0000259" key="10">
    <source>
        <dbReference type="Pfam" id="PF04290"/>
    </source>
</evidence>
<dbReference type="AlphaFoldDB" id="A0A3N1MCC6"/>
<keyword evidence="3" id="KW-1003">Cell membrane</keyword>
<evidence type="ECO:0000256" key="6">
    <source>
        <dbReference type="ARBA" id="ARBA00022989"/>
    </source>
</evidence>
<keyword evidence="7 9" id="KW-0472">Membrane</keyword>
<dbReference type="PANTHER" id="PTHR35011:SF2">
    <property type="entry name" value="2,3-DIKETO-L-GULONATE TRAP TRANSPORTER SMALL PERMEASE PROTEIN YIAM"/>
    <property type="match status" value="1"/>
</dbReference>
<feature type="domain" description="Tripartite ATP-independent periplasmic transporters DctQ component" evidence="10">
    <location>
        <begin position="24"/>
        <end position="146"/>
    </location>
</feature>
<gene>
    <name evidence="11" type="ORF">EDC65_0426</name>
</gene>
<evidence type="ECO:0000313" key="12">
    <source>
        <dbReference type="Proteomes" id="UP000278222"/>
    </source>
</evidence>
<evidence type="ECO:0000256" key="5">
    <source>
        <dbReference type="ARBA" id="ARBA00022692"/>
    </source>
</evidence>
<keyword evidence="2 9" id="KW-0813">Transport</keyword>
<dbReference type="GO" id="GO:0015740">
    <property type="term" value="P:C4-dicarboxylate transport"/>
    <property type="evidence" value="ECO:0007669"/>
    <property type="project" value="TreeGrafter"/>
</dbReference>
<dbReference type="RefSeq" id="WP_123688030.1">
    <property type="nucleotide sequence ID" value="NZ_AP019700.1"/>
</dbReference>
<dbReference type="GO" id="GO:0005886">
    <property type="term" value="C:plasma membrane"/>
    <property type="evidence" value="ECO:0007669"/>
    <property type="project" value="UniProtKB-SubCell"/>
</dbReference>
<evidence type="ECO:0000256" key="9">
    <source>
        <dbReference type="RuleBase" id="RU369079"/>
    </source>
</evidence>
<comment type="subunit">
    <text evidence="9">The complex comprises the extracytoplasmic solute receptor protein and the two transmembrane proteins.</text>
</comment>
<keyword evidence="4 9" id="KW-0997">Cell inner membrane</keyword>
<comment type="caution">
    <text evidence="11">The sequence shown here is derived from an EMBL/GenBank/DDBJ whole genome shotgun (WGS) entry which is preliminary data.</text>
</comment>
<comment type="similarity">
    <text evidence="8 9">Belongs to the TRAP transporter small permease family.</text>
</comment>
<evidence type="ECO:0000256" key="1">
    <source>
        <dbReference type="ARBA" id="ARBA00004429"/>
    </source>
</evidence>
<dbReference type="OrthoDB" id="7843639at2"/>
<name>A0A3N1MCC6_9PROT</name>
<dbReference type="PANTHER" id="PTHR35011">
    <property type="entry name" value="2,3-DIKETO-L-GULONATE TRAP TRANSPORTER SMALL PERMEASE PROTEIN YIAM"/>
    <property type="match status" value="1"/>
</dbReference>
<feature type="transmembrane region" description="Helical" evidence="9">
    <location>
        <begin position="128"/>
        <end position="148"/>
    </location>
</feature>
<organism evidence="11 12">
    <name type="scientific">Stella humosa</name>
    <dbReference type="NCBI Taxonomy" id="94"/>
    <lineage>
        <taxon>Bacteria</taxon>
        <taxon>Pseudomonadati</taxon>
        <taxon>Pseudomonadota</taxon>
        <taxon>Alphaproteobacteria</taxon>
        <taxon>Rhodospirillales</taxon>
        <taxon>Stellaceae</taxon>
        <taxon>Stella</taxon>
    </lineage>
</organism>
<comment type="subcellular location">
    <subcellularLocation>
        <location evidence="1 9">Cell inner membrane</location>
        <topology evidence="1 9">Multi-pass membrane protein</topology>
    </subcellularLocation>
</comment>
<dbReference type="InterPro" id="IPR055348">
    <property type="entry name" value="DctQ"/>
</dbReference>
<feature type="transmembrane region" description="Helical" evidence="9">
    <location>
        <begin position="88"/>
        <end position="108"/>
    </location>
</feature>
<accession>A0A3N1MCC6</accession>
<evidence type="ECO:0000313" key="11">
    <source>
        <dbReference type="EMBL" id="ROQ01248.1"/>
    </source>
</evidence>